<dbReference type="Proteomes" id="UP001058074">
    <property type="component" value="Unassembled WGS sequence"/>
</dbReference>
<protein>
    <submittedName>
        <fullName evidence="1">MATE family efflux transporter</fullName>
    </submittedName>
</protein>
<gene>
    <name evidence="1" type="ORF">rsdtw13_26780</name>
</gene>
<comment type="caution">
    <text evidence="1">The sequence shown here is derived from an EMBL/GenBank/DDBJ whole genome shotgun (WGS) entry which is preliminary data.</text>
</comment>
<accession>A0ACB5RE69</accession>
<reference evidence="1" key="1">
    <citation type="journal article" date="2025" name="Int. J. Syst. Evol. Microbiol.">
        <title>Inconstantimicrobium mannanitabidum sp. nov., a novel member of the family Clostridiaceae isolated from anoxic soil under the treatment of reductive soil disinfestation.</title>
        <authorList>
            <person name="Ueki A."/>
            <person name="Tonouchi A."/>
            <person name="Honma S."/>
            <person name="Kaku N."/>
            <person name="Ueki K."/>
        </authorList>
    </citation>
    <scope>NUCLEOTIDE SEQUENCE</scope>
    <source>
        <strain evidence="1">TW13</strain>
    </source>
</reference>
<proteinExistence type="predicted"/>
<dbReference type="EMBL" id="BROD01000001">
    <property type="protein sequence ID" value="GKX67420.1"/>
    <property type="molecule type" value="Genomic_DNA"/>
</dbReference>
<keyword evidence="2" id="KW-1185">Reference proteome</keyword>
<evidence type="ECO:0000313" key="2">
    <source>
        <dbReference type="Proteomes" id="UP001058074"/>
    </source>
</evidence>
<sequence length="459" mass="50123">MRGVICMNDQSVSEKSYYKTMLAIAIPVSIQSLFQASLSVVDQFMVGRLGADAIAAVGLGSRFPSIFLVTLGAVGATTSIMVAQYWGQKDDKNIKNVVGGNLLFGAIITAIFSVISLLFSKQVLGMYTNDMKIVGLGSEYLIINAIGYIPMLLITIYAAVLRSTDHVKSPMYAGVFAVLMNTFLNYLLIFGNFGLPKMGFLGTAYATTITRFLEAAILMVFTYANKYPGAYKIKDMFKIPVSFMKNILVIASPLLVNEFMWALGETMYSIVYGRMGTNEVASMTLTYPIQNLSIGLFTGVSSAAGIMIGSKLGSGEDGLAFKYSKKFIRMGIVGSVIWGVVLVAGSNLYISIFNIPSALKECTFNLLVMYSIVLWIKVSNMIIGGGILRSGGKTKYTLFLDMLGTWGIGVPIGFISAFILKLPIQWVYLLISGEELVRLIIGLKLMYSKKWMNRLTQCA</sequence>
<evidence type="ECO:0000313" key="1">
    <source>
        <dbReference type="EMBL" id="GKX67420.1"/>
    </source>
</evidence>
<organism evidence="1 2">
    <name type="scientific">Inconstantimicrobium mannanitabidum</name>
    <dbReference type="NCBI Taxonomy" id="1604901"/>
    <lineage>
        <taxon>Bacteria</taxon>
        <taxon>Bacillati</taxon>
        <taxon>Bacillota</taxon>
        <taxon>Clostridia</taxon>
        <taxon>Eubacteriales</taxon>
        <taxon>Clostridiaceae</taxon>
        <taxon>Inconstantimicrobium</taxon>
    </lineage>
</organism>
<name>A0ACB5RE69_9CLOT</name>